<dbReference type="AlphaFoldDB" id="A0A7N2R6A8"/>
<reference evidence="2" key="2">
    <citation type="submission" date="2021-01" db="UniProtKB">
        <authorList>
            <consortium name="EnsemblPlants"/>
        </authorList>
    </citation>
    <scope>IDENTIFICATION</scope>
</reference>
<dbReference type="Proteomes" id="UP000594261">
    <property type="component" value="Chromosome 6"/>
</dbReference>
<name>A0A7N2R6A8_QUELO</name>
<sequence length="108" mass="11816">MHARVSLDASLPLCSGRVISLGDDHQLWVSFKYKCLPNICYWCGCLDHDDKDCDIWIESEGYYKTKVGSSKAAFSGGTSGHKAMEQDSSLPPTVVSLEKETVILGKGC</sequence>
<dbReference type="Pfam" id="PF14392">
    <property type="entry name" value="zf-CCHC_4"/>
    <property type="match status" value="1"/>
</dbReference>
<dbReference type="EMBL" id="LRBV02000006">
    <property type="status" value="NOT_ANNOTATED_CDS"/>
    <property type="molecule type" value="Genomic_DNA"/>
</dbReference>
<keyword evidence="3" id="KW-1185">Reference proteome</keyword>
<reference evidence="2 3" key="1">
    <citation type="journal article" date="2016" name="G3 (Bethesda)">
        <title>First Draft Assembly and Annotation of the Genome of a California Endemic Oak Quercus lobata Nee (Fagaceae).</title>
        <authorList>
            <person name="Sork V.L."/>
            <person name="Fitz-Gibbon S.T."/>
            <person name="Puiu D."/>
            <person name="Crepeau M."/>
            <person name="Gugger P.F."/>
            <person name="Sherman R."/>
            <person name="Stevens K."/>
            <person name="Langley C.H."/>
            <person name="Pellegrini M."/>
            <person name="Salzberg S.L."/>
        </authorList>
    </citation>
    <scope>NUCLEOTIDE SEQUENCE [LARGE SCALE GENOMIC DNA]</scope>
    <source>
        <strain evidence="2 3">cv. SW786</strain>
    </source>
</reference>
<dbReference type="InParanoid" id="A0A7N2R6A8"/>
<evidence type="ECO:0000313" key="3">
    <source>
        <dbReference type="Proteomes" id="UP000594261"/>
    </source>
</evidence>
<dbReference type="Gramene" id="QL06p016823:mrna">
    <property type="protein sequence ID" value="QL06p016823:mrna"/>
    <property type="gene ID" value="QL06p016823"/>
</dbReference>
<protein>
    <recommendedName>
        <fullName evidence="1">Zinc knuckle CX2CX4HX4C domain-containing protein</fullName>
    </recommendedName>
</protein>
<evidence type="ECO:0000313" key="2">
    <source>
        <dbReference type="EnsemblPlants" id="QL06p016823:mrna"/>
    </source>
</evidence>
<organism evidence="2 3">
    <name type="scientific">Quercus lobata</name>
    <name type="common">Valley oak</name>
    <dbReference type="NCBI Taxonomy" id="97700"/>
    <lineage>
        <taxon>Eukaryota</taxon>
        <taxon>Viridiplantae</taxon>
        <taxon>Streptophyta</taxon>
        <taxon>Embryophyta</taxon>
        <taxon>Tracheophyta</taxon>
        <taxon>Spermatophyta</taxon>
        <taxon>Magnoliopsida</taxon>
        <taxon>eudicotyledons</taxon>
        <taxon>Gunneridae</taxon>
        <taxon>Pentapetalae</taxon>
        <taxon>rosids</taxon>
        <taxon>fabids</taxon>
        <taxon>Fagales</taxon>
        <taxon>Fagaceae</taxon>
        <taxon>Quercus</taxon>
    </lineage>
</organism>
<dbReference type="EnsemblPlants" id="QL06p016823:mrna">
    <property type="protein sequence ID" value="QL06p016823:mrna"/>
    <property type="gene ID" value="QL06p016823"/>
</dbReference>
<proteinExistence type="predicted"/>
<accession>A0A7N2R6A8</accession>
<evidence type="ECO:0000259" key="1">
    <source>
        <dbReference type="Pfam" id="PF14392"/>
    </source>
</evidence>
<feature type="domain" description="Zinc knuckle CX2CX4HX4C" evidence="1">
    <location>
        <begin position="7"/>
        <end position="54"/>
    </location>
</feature>
<dbReference type="InterPro" id="IPR025836">
    <property type="entry name" value="Zn_knuckle_CX2CX4HX4C"/>
</dbReference>